<dbReference type="SMART" id="SM00849">
    <property type="entry name" value="Lactamase_B"/>
    <property type="match status" value="1"/>
</dbReference>
<reference evidence="2" key="1">
    <citation type="submission" date="2020-10" db="EMBL/GenBank/DDBJ databases">
        <authorList>
            <person name="Gilroy R."/>
        </authorList>
    </citation>
    <scope>NUCLEOTIDE SEQUENCE</scope>
    <source>
        <strain evidence="2">21143</strain>
    </source>
</reference>
<feature type="domain" description="Metallo-beta-lactamase" evidence="1">
    <location>
        <begin position="14"/>
        <end position="196"/>
    </location>
</feature>
<dbReference type="EMBL" id="DVKT01000036">
    <property type="protein sequence ID" value="HIT39363.1"/>
    <property type="molecule type" value="Genomic_DNA"/>
</dbReference>
<dbReference type="InterPro" id="IPR001279">
    <property type="entry name" value="Metallo-B-lactamas"/>
</dbReference>
<dbReference type="PANTHER" id="PTHR47619">
    <property type="entry name" value="METALLO-HYDROLASE YYCJ-RELATED"/>
    <property type="match status" value="1"/>
</dbReference>
<reference evidence="2" key="2">
    <citation type="journal article" date="2021" name="PeerJ">
        <title>Extensive microbial diversity within the chicken gut microbiome revealed by metagenomics and culture.</title>
        <authorList>
            <person name="Gilroy R."/>
            <person name="Ravi A."/>
            <person name="Getino M."/>
            <person name="Pursley I."/>
            <person name="Horton D.L."/>
            <person name="Alikhan N.F."/>
            <person name="Baker D."/>
            <person name="Gharbi K."/>
            <person name="Hall N."/>
            <person name="Watson M."/>
            <person name="Adriaenssens E.M."/>
            <person name="Foster-Nyarko E."/>
            <person name="Jarju S."/>
            <person name="Secka A."/>
            <person name="Antonio M."/>
            <person name="Oren A."/>
            <person name="Chaudhuri R.R."/>
            <person name="La Ragione R."/>
            <person name="Hildebrand F."/>
            <person name="Pallen M.J."/>
        </authorList>
    </citation>
    <scope>NUCLEOTIDE SEQUENCE</scope>
    <source>
        <strain evidence="2">21143</strain>
    </source>
</reference>
<dbReference type="Pfam" id="PF12706">
    <property type="entry name" value="Lactamase_B_2"/>
    <property type="match status" value="1"/>
</dbReference>
<organism evidence="2 3">
    <name type="scientific">Candidatus Caccoplasma intestinavium</name>
    <dbReference type="NCBI Taxonomy" id="2840716"/>
    <lineage>
        <taxon>Bacteria</taxon>
        <taxon>Pseudomonadati</taxon>
        <taxon>Bacteroidota</taxon>
        <taxon>Bacteroidia</taxon>
        <taxon>Bacteroidales</taxon>
        <taxon>Bacteroidaceae</taxon>
        <taxon>Bacteroidaceae incertae sedis</taxon>
        <taxon>Candidatus Caccoplasma</taxon>
    </lineage>
</organism>
<protein>
    <submittedName>
        <fullName evidence="2">MBL fold metallo-hydrolase</fullName>
    </submittedName>
</protein>
<gene>
    <name evidence="2" type="ORF">IAD06_04940</name>
</gene>
<dbReference type="InterPro" id="IPR036866">
    <property type="entry name" value="RibonucZ/Hydroxyglut_hydro"/>
</dbReference>
<dbReference type="InterPro" id="IPR052533">
    <property type="entry name" value="WalJ/YycJ-like"/>
</dbReference>
<evidence type="ECO:0000259" key="1">
    <source>
        <dbReference type="SMART" id="SM00849"/>
    </source>
</evidence>
<dbReference type="AlphaFoldDB" id="A0A9D1GE82"/>
<evidence type="ECO:0000313" key="3">
    <source>
        <dbReference type="Proteomes" id="UP000886722"/>
    </source>
</evidence>
<dbReference type="PANTHER" id="PTHR47619:SF1">
    <property type="entry name" value="EXODEOXYRIBONUCLEASE WALJ"/>
    <property type="match status" value="1"/>
</dbReference>
<name>A0A9D1GE82_9BACT</name>
<proteinExistence type="predicted"/>
<sequence length="282" mass="31404">MNNIRFVSLSSGSSGNCYYLGTDSYGILIDAGISARQIKKSLAANGIAFESIVALCITHDHADHIKGAGYVGEKCGVPVYTTQTILNGMNRCYCMTQKIYSVGRPILKDVPFTIRDFTITAFEVPHDGTDNVGYRIEAGGRCFVFATDLGCIPDSVAGYLQQAHCLILESNYDMEMLQQGPYPYYLKKRIVSRSGHLCNTDAADFLATHYHSGLEYVFLCHLSRENNTPELAYKTIEERLSQSHIQVGRDVQLVPLRRNTASEVYVFPVENPVSSPEQMRLF</sequence>
<comment type="caution">
    <text evidence="2">The sequence shown here is derived from an EMBL/GenBank/DDBJ whole genome shotgun (WGS) entry which is preliminary data.</text>
</comment>
<dbReference type="Gene3D" id="3.60.15.10">
    <property type="entry name" value="Ribonuclease Z/Hydroxyacylglutathione hydrolase-like"/>
    <property type="match status" value="1"/>
</dbReference>
<dbReference type="SUPFAM" id="SSF56281">
    <property type="entry name" value="Metallo-hydrolase/oxidoreductase"/>
    <property type="match status" value="1"/>
</dbReference>
<dbReference type="Proteomes" id="UP000886722">
    <property type="component" value="Unassembled WGS sequence"/>
</dbReference>
<accession>A0A9D1GE82</accession>
<evidence type="ECO:0000313" key="2">
    <source>
        <dbReference type="EMBL" id="HIT39363.1"/>
    </source>
</evidence>